<dbReference type="PROSITE" id="PS00892">
    <property type="entry name" value="HIT_1"/>
    <property type="match status" value="1"/>
</dbReference>
<sequence>MRLLWRAKEYLAKEYHPDGFNIGINVNTAAGQTIPHVHIHLIPRNTGDVEDPTGGVRGVIPWKSKY</sequence>
<dbReference type="PROSITE" id="PS51084">
    <property type="entry name" value="HIT_2"/>
    <property type="match status" value="1"/>
</dbReference>
<dbReference type="InterPro" id="IPR011146">
    <property type="entry name" value="HIT-like"/>
</dbReference>
<evidence type="ECO:0000259" key="2">
    <source>
        <dbReference type="PROSITE" id="PS51084"/>
    </source>
</evidence>
<dbReference type="Proteomes" id="UP001144372">
    <property type="component" value="Unassembled WGS sequence"/>
</dbReference>
<evidence type="ECO:0000256" key="1">
    <source>
        <dbReference type="PROSITE-ProRule" id="PRU00464"/>
    </source>
</evidence>
<reference evidence="3" key="1">
    <citation type="submission" date="2022-12" db="EMBL/GenBank/DDBJ databases">
        <title>Reference genome sequencing for broad-spectrum identification of bacterial and archaeal isolates by mass spectrometry.</title>
        <authorList>
            <person name="Sekiguchi Y."/>
            <person name="Tourlousse D.M."/>
        </authorList>
    </citation>
    <scope>NUCLEOTIDE SEQUENCE</scope>
    <source>
        <strain evidence="3">ASRB1</strain>
    </source>
</reference>
<dbReference type="Pfam" id="PF01230">
    <property type="entry name" value="HIT"/>
    <property type="match status" value="1"/>
</dbReference>
<gene>
    <name evidence="3" type="ORF">DAMNIGENAA_20620</name>
</gene>
<feature type="short sequence motif" description="Histidine triad motif" evidence="1">
    <location>
        <begin position="36"/>
        <end position="40"/>
    </location>
</feature>
<organism evidence="3 4">
    <name type="scientific">Desulforhabdus amnigena</name>
    <dbReference type="NCBI Taxonomy" id="40218"/>
    <lineage>
        <taxon>Bacteria</taxon>
        <taxon>Pseudomonadati</taxon>
        <taxon>Thermodesulfobacteriota</taxon>
        <taxon>Syntrophobacteria</taxon>
        <taxon>Syntrophobacterales</taxon>
        <taxon>Syntrophobacteraceae</taxon>
        <taxon>Desulforhabdus</taxon>
    </lineage>
</organism>
<protein>
    <recommendedName>
        <fullName evidence="2">HIT domain-containing protein</fullName>
    </recommendedName>
</protein>
<feature type="domain" description="HIT" evidence="2">
    <location>
        <begin position="1"/>
        <end position="51"/>
    </location>
</feature>
<keyword evidence="4" id="KW-1185">Reference proteome</keyword>
<comment type="caution">
    <text evidence="3">The sequence shown here is derived from an EMBL/GenBank/DDBJ whole genome shotgun (WGS) entry which is preliminary data.</text>
</comment>
<dbReference type="PANTHER" id="PTHR42997">
    <property type="entry name" value="HIT FAMILY HYDROLASE"/>
    <property type="match status" value="1"/>
</dbReference>
<dbReference type="InterPro" id="IPR052908">
    <property type="entry name" value="AP-4-A_phosphorylase"/>
</dbReference>
<name>A0A9W6D499_9BACT</name>
<dbReference type="InterPro" id="IPR019808">
    <property type="entry name" value="Histidine_triad_CS"/>
</dbReference>
<accession>A0A9W6D499</accession>
<evidence type="ECO:0000313" key="3">
    <source>
        <dbReference type="EMBL" id="GLI34629.1"/>
    </source>
</evidence>
<dbReference type="InterPro" id="IPR036265">
    <property type="entry name" value="HIT-like_sf"/>
</dbReference>
<dbReference type="AlphaFoldDB" id="A0A9W6D499"/>
<dbReference type="Gene3D" id="3.30.428.10">
    <property type="entry name" value="HIT-like"/>
    <property type="match status" value="1"/>
</dbReference>
<proteinExistence type="predicted"/>
<dbReference type="EMBL" id="BSDR01000001">
    <property type="protein sequence ID" value="GLI34629.1"/>
    <property type="molecule type" value="Genomic_DNA"/>
</dbReference>
<dbReference type="PANTHER" id="PTHR42997:SF1">
    <property type="entry name" value="AP-4-A PHOSPHORYLASE"/>
    <property type="match status" value="1"/>
</dbReference>
<dbReference type="GO" id="GO:0003824">
    <property type="term" value="F:catalytic activity"/>
    <property type="evidence" value="ECO:0007669"/>
    <property type="project" value="InterPro"/>
</dbReference>
<evidence type="ECO:0000313" key="4">
    <source>
        <dbReference type="Proteomes" id="UP001144372"/>
    </source>
</evidence>
<dbReference type="SUPFAM" id="SSF54197">
    <property type="entry name" value="HIT-like"/>
    <property type="match status" value="1"/>
</dbReference>